<sequence>MPKEKFSLFPKPKLRQPSLPNALARRLVVGLLNTLPIAPAEVYNVDYSLQQASDLLRNGYKLWILGTHFSKREGPELAVRPAQYIAGLTRRPIVLPISLHQYFENQISVDLLSRITAVTILPVVNDDVMREENRLLIEAKLGRSPEKGEGARHYARLVNRATSQGGIAGIAPQAGRRQSLELSQAEVKAVEYLLALNRTQEHDKLAFLFMSMIPTSKVDFGKIYQKYNLGMVYKIVFLTLKLAKMYDLLAKMNLELTQNPIEPGKFQITLDELALIILSLPIDSDYNKINPGYAALLTSLEGVGSLKAMTEVR</sequence>
<comment type="caution">
    <text evidence="1">The sequence shown here is derived from an EMBL/GenBank/DDBJ whole genome shotgun (WGS) entry which is preliminary data.</text>
</comment>
<protein>
    <submittedName>
        <fullName evidence="1">Uncharacterized protein</fullName>
    </submittedName>
</protein>
<dbReference type="EMBL" id="MGAI01000057">
    <property type="protein sequence ID" value="OGK43310.1"/>
    <property type="molecule type" value="Genomic_DNA"/>
</dbReference>
<dbReference type="Proteomes" id="UP000178040">
    <property type="component" value="Unassembled WGS sequence"/>
</dbReference>
<dbReference type="AlphaFoldDB" id="A0A1F7IIY3"/>
<organism evidence="1 2">
    <name type="scientific">Candidatus Roizmanbacteria bacterium RIFCSPLOWO2_01_FULL_37_16</name>
    <dbReference type="NCBI Taxonomy" id="1802058"/>
    <lineage>
        <taxon>Bacteria</taxon>
        <taxon>Candidatus Roizmaniibacteriota</taxon>
    </lineage>
</organism>
<evidence type="ECO:0000313" key="1">
    <source>
        <dbReference type="EMBL" id="OGK43310.1"/>
    </source>
</evidence>
<name>A0A1F7IIY3_9BACT</name>
<accession>A0A1F7IIY3</accession>
<reference evidence="1 2" key="1">
    <citation type="journal article" date="2016" name="Nat. Commun.">
        <title>Thousands of microbial genomes shed light on interconnected biogeochemical processes in an aquifer system.</title>
        <authorList>
            <person name="Anantharaman K."/>
            <person name="Brown C.T."/>
            <person name="Hug L.A."/>
            <person name="Sharon I."/>
            <person name="Castelle C.J."/>
            <person name="Probst A.J."/>
            <person name="Thomas B.C."/>
            <person name="Singh A."/>
            <person name="Wilkins M.J."/>
            <person name="Karaoz U."/>
            <person name="Brodie E.L."/>
            <person name="Williams K.H."/>
            <person name="Hubbard S.S."/>
            <person name="Banfield J.F."/>
        </authorList>
    </citation>
    <scope>NUCLEOTIDE SEQUENCE [LARGE SCALE GENOMIC DNA]</scope>
</reference>
<gene>
    <name evidence="1" type="ORF">A3B40_02360</name>
</gene>
<evidence type="ECO:0000313" key="2">
    <source>
        <dbReference type="Proteomes" id="UP000178040"/>
    </source>
</evidence>
<proteinExistence type="predicted"/>